<comment type="similarity">
    <text evidence="1">Belongs to the CutA family.</text>
</comment>
<dbReference type="RefSeq" id="WP_369776312.1">
    <property type="nucleotide sequence ID" value="NZ_CP165727.1"/>
</dbReference>
<name>A0AB39XWB7_9ACTN</name>
<dbReference type="AlphaFoldDB" id="A0AB39XWB7"/>
<sequence>MTTEIVIVHTTIDQEEGARKLAEEAVKQRLAACSHLDAPFEATYWWQGKLEKATEWRISYKTTVDRVPELRAWVHENHPYDVPEFIVLSVAGGSDAYLKWVADETRPQ</sequence>
<dbReference type="Gene3D" id="3.30.70.120">
    <property type="match status" value="1"/>
</dbReference>
<evidence type="ECO:0000256" key="1">
    <source>
        <dbReference type="ARBA" id="ARBA00010169"/>
    </source>
</evidence>
<dbReference type="EMBL" id="CP165727">
    <property type="protein sequence ID" value="XDV61539.1"/>
    <property type="molecule type" value="Genomic_DNA"/>
</dbReference>
<dbReference type="Pfam" id="PF03091">
    <property type="entry name" value="CutA1"/>
    <property type="match status" value="1"/>
</dbReference>
<dbReference type="SUPFAM" id="SSF54913">
    <property type="entry name" value="GlnB-like"/>
    <property type="match status" value="1"/>
</dbReference>
<dbReference type="GO" id="GO:0010038">
    <property type="term" value="P:response to metal ion"/>
    <property type="evidence" value="ECO:0007669"/>
    <property type="project" value="InterPro"/>
</dbReference>
<evidence type="ECO:0000313" key="2">
    <source>
        <dbReference type="EMBL" id="XDV61539.1"/>
    </source>
</evidence>
<dbReference type="PANTHER" id="PTHR23419">
    <property type="entry name" value="DIVALENT CATION TOLERANCE CUTA-RELATED"/>
    <property type="match status" value="1"/>
</dbReference>
<dbReference type="GO" id="GO:0005507">
    <property type="term" value="F:copper ion binding"/>
    <property type="evidence" value="ECO:0007669"/>
    <property type="project" value="TreeGrafter"/>
</dbReference>
<dbReference type="PANTHER" id="PTHR23419:SF8">
    <property type="entry name" value="FI09726P"/>
    <property type="match status" value="1"/>
</dbReference>
<proteinExistence type="inferred from homology"/>
<dbReference type="InterPro" id="IPR004323">
    <property type="entry name" value="Ion_tolerance_CutA"/>
</dbReference>
<dbReference type="InterPro" id="IPR015867">
    <property type="entry name" value="N-reg_PII/ATP_PRibTrfase_C"/>
</dbReference>
<organism evidence="2">
    <name type="scientific">Streptomyces sp. R33</name>
    <dbReference type="NCBI Taxonomy" id="3238629"/>
    <lineage>
        <taxon>Bacteria</taxon>
        <taxon>Bacillati</taxon>
        <taxon>Actinomycetota</taxon>
        <taxon>Actinomycetes</taxon>
        <taxon>Kitasatosporales</taxon>
        <taxon>Streptomycetaceae</taxon>
        <taxon>Streptomyces</taxon>
    </lineage>
</organism>
<protein>
    <submittedName>
        <fullName evidence="2">Divalent-cation tolerance protein CutA</fullName>
    </submittedName>
</protein>
<gene>
    <name evidence="2" type="primary">cutA</name>
    <name evidence="2" type="ORF">AB5J51_00280</name>
</gene>
<accession>A0AB39XWB7</accession>
<reference evidence="2" key="1">
    <citation type="submission" date="2024-08" db="EMBL/GenBank/DDBJ databases">
        <authorList>
            <person name="Yu S.T."/>
        </authorList>
    </citation>
    <scope>NUCLEOTIDE SEQUENCE</scope>
    <source>
        <strain evidence="2">R33</strain>
    </source>
</reference>
<dbReference type="InterPro" id="IPR011322">
    <property type="entry name" value="N-reg_PII-like_a/b"/>
</dbReference>